<keyword evidence="4" id="KW-1185">Reference proteome</keyword>
<sequence>MTGDGSTTLQGTPNPEAPNPQLPIVQKLRIRYAKRGRLRFTSHRDFGRAFERAVRRARVPIAFSSGYTPHPKISYAGASPTGAASEAEFLEIGLTQQRDPAQVARELDASLPPGLDILEVVTSAGGALADRLEASAWTIELPGTDPADLRRAVDGFLAADVVEAVKSTKRGPRTVDVRGPVVSLEVRDAEGHGDPCAILALVVRHVTPSVRPDDVLAGLVSGQDLKLDGTPLATRTAQGPLDAQSGTVGDPLALDRDAP</sequence>
<dbReference type="NCBIfam" id="TIGR03936">
    <property type="entry name" value="sam_1_link_chp"/>
    <property type="match status" value="1"/>
</dbReference>
<accession>A0ABN2VVD5</accession>
<dbReference type="EMBL" id="BAAAPY010000003">
    <property type="protein sequence ID" value="GAA2074265.1"/>
    <property type="molecule type" value="Genomic_DNA"/>
</dbReference>
<gene>
    <name evidence="3" type="ORF">GCM10009821_11100</name>
</gene>
<feature type="compositionally biased region" description="Polar residues" evidence="1">
    <location>
        <begin position="1"/>
        <end position="13"/>
    </location>
</feature>
<proteinExistence type="predicted"/>
<protein>
    <submittedName>
        <fullName evidence="3">TIGR03936 family radical SAM-associated protein</fullName>
    </submittedName>
</protein>
<name>A0ABN2VVD5_9ACTN</name>
<dbReference type="RefSeq" id="WP_344325620.1">
    <property type="nucleotide sequence ID" value="NZ_BAAAPY010000003.1"/>
</dbReference>
<comment type="caution">
    <text evidence="3">The sequence shown here is derived from an EMBL/GenBank/DDBJ whole genome shotgun (WGS) entry which is preliminary data.</text>
</comment>
<dbReference type="InterPro" id="IPR018768">
    <property type="entry name" value="DUF2344"/>
</dbReference>
<feature type="region of interest" description="Disordered" evidence="1">
    <location>
        <begin position="231"/>
        <end position="259"/>
    </location>
</feature>
<evidence type="ECO:0000313" key="4">
    <source>
        <dbReference type="Proteomes" id="UP001501480"/>
    </source>
</evidence>
<dbReference type="Pfam" id="PF10105">
    <property type="entry name" value="DUF2344"/>
    <property type="match status" value="1"/>
</dbReference>
<feature type="region of interest" description="Disordered" evidence="1">
    <location>
        <begin position="1"/>
        <end position="22"/>
    </location>
</feature>
<evidence type="ECO:0000256" key="1">
    <source>
        <dbReference type="SAM" id="MobiDB-lite"/>
    </source>
</evidence>
<reference evidence="3 4" key="1">
    <citation type="journal article" date="2019" name="Int. J. Syst. Evol. Microbiol.">
        <title>The Global Catalogue of Microorganisms (GCM) 10K type strain sequencing project: providing services to taxonomists for standard genome sequencing and annotation.</title>
        <authorList>
            <consortium name="The Broad Institute Genomics Platform"/>
            <consortium name="The Broad Institute Genome Sequencing Center for Infectious Disease"/>
            <person name="Wu L."/>
            <person name="Ma J."/>
        </authorList>
    </citation>
    <scope>NUCLEOTIDE SEQUENCE [LARGE SCALE GENOMIC DNA]</scope>
    <source>
        <strain evidence="3 4">JCM 15749</strain>
    </source>
</reference>
<dbReference type="Proteomes" id="UP001501480">
    <property type="component" value="Unassembled WGS sequence"/>
</dbReference>
<organism evidence="3 4">
    <name type="scientific">Aeromicrobium halocynthiae</name>
    <dbReference type="NCBI Taxonomy" id="560557"/>
    <lineage>
        <taxon>Bacteria</taxon>
        <taxon>Bacillati</taxon>
        <taxon>Actinomycetota</taxon>
        <taxon>Actinomycetes</taxon>
        <taxon>Propionibacteriales</taxon>
        <taxon>Nocardioidaceae</taxon>
        <taxon>Aeromicrobium</taxon>
    </lineage>
</organism>
<feature type="domain" description="DUF2344" evidence="2">
    <location>
        <begin position="27"/>
        <end position="212"/>
    </location>
</feature>
<evidence type="ECO:0000313" key="3">
    <source>
        <dbReference type="EMBL" id="GAA2074265.1"/>
    </source>
</evidence>
<evidence type="ECO:0000259" key="2">
    <source>
        <dbReference type="Pfam" id="PF10105"/>
    </source>
</evidence>